<name>A0AA43XN88_9CLOT</name>
<gene>
    <name evidence="6" type="primary">sppA</name>
    <name evidence="6" type="ORF">ISALK_14420</name>
</gene>
<feature type="domain" description="Peptidase S49" evidence="5">
    <location>
        <begin position="315"/>
        <end position="461"/>
    </location>
</feature>
<evidence type="ECO:0000313" key="6">
    <source>
        <dbReference type="EMBL" id="NBG89677.1"/>
    </source>
</evidence>
<dbReference type="Gene3D" id="6.20.330.10">
    <property type="match status" value="2"/>
</dbReference>
<dbReference type="SUPFAM" id="SSF52096">
    <property type="entry name" value="ClpP/crotonase"/>
    <property type="match status" value="2"/>
</dbReference>
<keyword evidence="7" id="KW-1185">Reference proteome</keyword>
<dbReference type="EMBL" id="SUMG01000043">
    <property type="protein sequence ID" value="NBG89677.1"/>
    <property type="molecule type" value="Genomic_DNA"/>
</dbReference>
<dbReference type="GO" id="GO:0008236">
    <property type="term" value="F:serine-type peptidase activity"/>
    <property type="evidence" value="ECO:0007669"/>
    <property type="project" value="UniProtKB-KW"/>
</dbReference>
<evidence type="ECO:0000256" key="4">
    <source>
        <dbReference type="ARBA" id="ARBA00022825"/>
    </source>
</evidence>
<dbReference type="CDD" id="cd07023">
    <property type="entry name" value="S49_Sppa_N_C"/>
    <property type="match status" value="1"/>
</dbReference>
<comment type="caution">
    <text evidence="6">The sequence shown here is derived from an EMBL/GenBank/DDBJ whole genome shotgun (WGS) entry which is preliminary data.</text>
</comment>
<protein>
    <submittedName>
        <fullName evidence="6">Signal peptide peptidase SppA</fullName>
    </submittedName>
</protein>
<keyword evidence="3" id="KW-0378">Hydrolase</keyword>
<evidence type="ECO:0000259" key="5">
    <source>
        <dbReference type="Pfam" id="PF01343"/>
    </source>
</evidence>
<dbReference type="InterPro" id="IPR004635">
    <property type="entry name" value="Pept_S49_SppA"/>
</dbReference>
<evidence type="ECO:0000313" key="7">
    <source>
        <dbReference type="Proteomes" id="UP000449710"/>
    </source>
</evidence>
<dbReference type="GO" id="GO:0006508">
    <property type="term" value="P:proteolysis"/>
    <property type="evidence" value="ECO:0007669"/>
    <property type="project" value="UniProtKB-KW"/>
</dbReference>
<evidence type="ECO:0000256" key="2">
    <source>
        <dbReference type="ARBA" id="ARBA00022670"/>
    </source>
</evidence>
<dbReference type="Gene3D" id="3.90.226.10">
    <property type="entry name" value="2-enoyl-CoA Hydratase, Chain A, domain 1"/>
    <property type="match status" value="1"/>
</dbReference>
<proteinExistence type="inferred from homology"/>
<dbReference type="RefSeq" id="WP_160723592.1">
    <property type="nucleotide sequence ID" value="NZ_SUMG01000043.1"/>
</dbReference>
<reference evidence="6 7" key="1">
    <citation type="submission" date="2019-04" db="EMBL/GenBank/DDBJ databases">
        <title>Isachenkonia alkalipeptolytica gen. nov. sp. nov. a new anaerobic, alkiliphilic organothrophic bacterium capable to reduce synthesized ferrihydrite isolated from a soda lake.</title>
        <authorList>
            <person name="Toshchakov S.V."/>
            <person name="Zavarzina D.G."/>
            <person name="Zhilina T.N."/>
            <person name="Kostrikina N.A."/>
            <person name="Kublanov I.V."/>
        </authorList>
    </citation>
    <scope>NUCLEOTIDE SEQUENCE [LARGE SCALE GENOMIC DNA]</scope>
    <source>
        <strain evidence="6 7">Z-1701</strain>
    </source>
</reference>
<dbReference type="Proteomes" id="UP000449710">
    <property type="component" value="Unassembled WGS sequence"/>
</dbReference>
<dbReference type="Pfam" id="PF01343">
    <property type="entry name" value="Peptidase_S49"/>
    <property type="match status" value="2"/>
</dbReference>
<dbReference type="NCBIfam" id="TIGR00706">
    <property type="entry name" value="SppA_dom"/>
    <property type="match status" value="1"/>
</dbReference>
<dbReference type="AlphaFoldDB" id="A0AA43XN88"/>
<keyword evidence="4" id="KW-0720">Serine protease</keyword>
<dbReference type="InterPro" id="IPR047272">
    <property type="entry name" value="S49_SppA_C"/>
</dbReference>
<evidence type="ECO:0000256" key="3">
    <source>
        <dbReference type="ARBA" id="ARBA00022801"/>
    </source>
</evidence>
<dbReference type="PANTHER" id="PTHR33209">
    <property type="entry name" value="PROTEASE 4"/>
    <property type="match status" value="1"/>
</dbReference>
<keyword evidence="2" id="KW-0645">Protease</keyword>
<dbReference type="PANTHER" id="PTHR33209:SF1">
    <property type="entry name" value="PEPTIDASE S49 DOMAIN-CONTAINING PROTEIN"/>
    <property type="match status" value="1"/>
</dbReference>
<dbReference type="InterPro" id="IPR029045">
    <property type="entry name" value="ClpP/crotonase-like_dom_sf"/>
</dbReference>
<organism evidence="6 7">
    <name type="scientific">Isachenkonia alkalipeptolytica</name>
    <dbReference type="NCBI Taxonomy" id="2565777"/>
    <lineage>
        <taxon>Bacteria</taxon>
        <taxon>Bacillati</taxon>
        <taxon>Bacillota</taxon>
        <taxon>Clostridia</taxon>
        <taxon>Eubacteriales</taxon>
        <taxon>Clostridiaceae</taxon>
        <taxon>Isachenkonia</taxon>
    </lineage>
</organism>
<comment type="similarity">
    <text evidence="1">Belongs to the peptidase S49 family.</text>
</comment>
<accession>A0AA43XN88</accession>
<feature type="domain" description="Peptidase S49" evidence="5">
    <location>
        <begin position="77"/>
        <end position="221"/>
    </location>
</feature>
<evidence type="ECO:0000256" key="1">
    <source>
        <dbReference type="ARBA" id="ARBA00008683"/>
    </source>
</evidence>
<sequence>MKHVKIHFKGRGVESKNLYKTNPILDQDKEFSMDRWKVMVERILEKKSLQKIYFILESDFEVYPGQLEELGRGLEKLRSHGKTLYCYAKSYELKELFIASFCHHRIMPEDGVIMHLGSSMKRNYYKGLLDRFGVKVDVYRRKEYKGAADSFRTSKMEKEQREAYGLVLKRILETLEETVVKNLALPDNFFQDLKEGKSLRMQEALDKNIITKIAYQEDLLRIWKIDKVKEEKIKVLEEAYGRGKKVGVLSFDGNIIDGESQKRGLMGPAIGDLSMVKEIEALREDKKIHGVVFKVNSGGGSATASAEIYQALLKLKEKKPLVVVQTGVAGSGGYYISIPGSKIYTQRSTITGSIGVITMLFYLKTFLEDKGINHDGIEDGAYADLMSVWRKRDKNDEALIMKEIDHIYEGFKDKVAKERNFSKDEVEAVAKGRIWPGIDGINQGICDEIGGLDDALLYLKEVLGEEKLQVSFYPKKKENILMRLIAGNAPGVEMESLQQLATVKEEVKTLNGKTMMGDENLLLSSFRI</sequence>
<dbReference type="InterPro" id="IPR002142">
    <property type="entry name" value="Peptidase_S49"/>
</dbReference>